<feature type="non-terminal residue" evidence="2">
    <location>
        <position position="37"/>
    </location>
</feature>
<sequence length="37" mass="4285">VEKVFYSFNDVFACIIIYCLMITKRKSSLHNTIGMAQ</sequence>
<evidence type="ECO:0000313" key="2">
    <source>
        <dbReference type="EMBL" id="SVE47134.1"/>
    </source>
</evidence>
<dbReference type="EMBL" id="UINC01219597">
    <property type="protein sequence ID" value="SVE47134.1"/>
    <property type="molecule type" value="Genomic_DNA"/>
</dbReference>
<protein>
    <submittedName>
        <fullName evidence="2">Uncharacterized protein</fullName>
    </submittedName>
</protein>
<feature type="non-terminal residue" evidence="2">
    <location>
        <position position="1"/>
    </location>
</feature>
<accession>A0A383DS41</accession>
<keyword evidence="1" id="KW-1133">Transmembrane helix</keyword>
<reference evidence="2" key="1">
    <citation type="submission" date="2018-05" db="EMBL/GenBank/DDBJ databases">
        <authorList>
            <person name="Lanie J.A."/>
            <person name="Ng W.-L."/>
            <person name="Kazmierczak K.M."/>
            <person name="Andrzejewski T.M."/>
            <person name="Davidsen T.M."/>
            <person name="Wayne K.J."/>
            <person name="Tettelin H."/>
            <person name="Glass J.I."/>
            <person name="Rusch D."/>
            <person name="Podicherti R."/>
            <person name="Tsui H.-C.T."/>
            <person name="Winkler M.E."/>
        </authorList>
    </citation>
    <scope>NUCLEOTIDE SEQUENCE</scope>
</reference>
<dbReference type="AlphaFoldDB" id="A0A383DS41"/>
<proteinExistence type="predicted"/>
<evidence type="ECO:0000256" key="1">
    <source>
        <dbReference type="SAM" id="Phobius"/>
    </source>
</evidence>
<gene>
    <name evidence="2" type="ORF">METZ01_LOCUS499988</name>
</gene>
<keyword evidence="1" id="KW-0472">Membrane</keyword>
<keyword evidence="1" id="KW-0812">Transmembrane</keyword>
<feature type="transmembrane region" description="Helical" evidence="1">
    <location>
        <begin position="6"/>
        <end position="23"/>
    </location>
</feature>
<name>A0A383DS41_9ZZZZ</name>
<organism evidence="2">
    <name type="scientific">marine metagenome</name>
    <dbReference type="NCBI Taxonomy" id="408172"/>
    <lineage>
        <taxon>unclassified sequences</taxon>
        <taxon>metagenomes</taxon>
        <taxon>ecological metagenomes</taxon>
    </lineage>
</organism>